<dbReference type="AlphaFoldDB" id="A3I0N4"/>
<accession>A3I0N4</accession>
<dbReference type="STRING" id="388413.ALPR1_15414"/>
<dbReference type="HOGENOM" id="CLU_1822326_0_0_10"/>
<dbReference type="Proteomes" id="UP000003919">
    <property type="component" value="Unassembled WGS sequence"/>
</dbReference>
<evidence type="ECO:0000313" key="2">
    <source>
        <dbReference type="EMBL" id="EAZ80030.1"/>
    </source>
</evidence>
<sequence>MRSLGILVVIMFLSVSSFAKTDDPKTIMVLFQAKELKALKTSLSKIEAHFSGVFKTKTYEGNSVPTLVIEVPNEEFDKCMLGEFIINLGNKSQVQLQDIAFRMFDLTKGKNELQSYFSEYEDLQQQRKNDKTAKAKVNP</sequence>
<dbReference type="OrthoDB" id="826810at2"/>
<name>A3I0N4_9BACT</name>
<organism evidence="2 3">
    <name type="scientific">Algoriphagus machipongonensis</name>
    <dbReference type="NCBI Taxonomy" id="388413"/>
    <lineage>
        <taxon>Bacteria</taxon>
        <taxon>Pseudomonadati</taxon>
        <taxon>Bacteroidota</taxon>
        <taxon>Cytophagia</taxon>
        <taxon>Cytophagales</taxon>
        <taxon>Cyclobacteriaceae</taxon>
        <taxon>Algoriphagus</taxon>
    </lineage>
</organism>
<dbReference type="RefSeq" id="WP_008201838.1">
    <property type="nucleotide sequence ID" value="NZ_CM001023.1"/>
</dbReference>
<gene>
    <name evidence="2" type="ORF">ALPR1_15414</name>
</gene>
<evidence type="ECO:0000313" key="3">
    <source>
        <dbReference type="Proteomes" id="UP000003919"/>
    </source>
</evidence>
<keyword evidence="3" id="KW-1185">Reference proteome</keyword>
<proteinExistence type="predicted"/>
<comment type="caution">
    <text evidence="2">The sequence shown here is derived from an EMBL/GenBank/DDBJ whole genome shotgun (WGS) entry which is preliminary data.</text>
</comment>
<feature type="signal peptide" evidence="1">
    <location>
        <begin position="1"/>
        <end position="19"/>
    </location>
</feature>
<dbReference type="EMBL" id="AAXU02000001">
    <property type="protein sequence ID" value="EAZ80030.1"/>
    <property type="molecule type" value="Genomic_DNA"/>
</dbReference>
<keyword evidence="1" id="KW-0732">Signal</keyword>
<evidence type="ECO:0000256" key="1">
    <source>
        <dbReference type="SAM" id="SignalP"/>
    </source>
</evidence>
<feature type="chain" id="PRO_5002652823" evidence="1">
    <location>
        <begin position="20"/>
        <end position="139"/>
    </location>
</feature>
<protein>
    <submittedName>
        <fullName evidence="2">Uncharacterized protein</fullName>
    </submittedName>
</protein>
<reference evidence="2 3" key="1">
    <citation type="journal article" date="2011" name="J. Bacteriol.">
        <title>Complete genome sequence of Algoriphagus sp. PR1, bacterial prey of a colony-forming choanoflagellate.</title>
        <authorList>
            <person name="Alegado R.A."/>
            <person name="Ferriera S."/>
            <person name="Nusbaum C."/>
            <person name="Young S.K."/>
            <person name="Zeng Q."/>
            <person name="Imamovic A."/>
            <person name="Fairclough S.R."/>
            <person name="King N."/>
        </authorList>
    </citation>
    <scope>NUCLEOTIDE SEQUENCE [LARGE SCALE GENOMIC DNA]</scope>
    <source>
        <strain evidence="2 3">PR1</strain>
    </source>
</reference>